<keyword evidence="6" id="KW-1133">Transmembrane helix</keyword>
<dbReference type="GO" id="GO:0005789">
    <property type="term" value="C:endoplasmic reticulum membrane"/>
    <property type="evidence" value="ECO:0007669"/>
    <property type="project" value="UniProtKB-SubCell"/>
</dbReference>
<evidence type="ECO:0000256" key="3">
    <source>
        <dbReference type="ARBA" id="ARBA00022475"/>
    </source>
</evidence>
<protein>
    <submittedName>
        <fullName evidence="11">Uncharacterized protein</fullName>
    </submittedName>
</protein>
<reference evidence="11" key="1">
    <citation type="submission" date="2022-06" db="EMBL/GenBank/DDBJ databases">
        <title>Uncovering the hologenomic basis of an extraordinary plant invasion.</title>
        <authorList>
            <person name="Bieker V.C."/>
            <person name="Martin M.D."/>
            <person name="Gilbert T."/>
            <person name="Hodgins K."/>
            <person name="Battlay P."/>
            <person name="Petersen B."/>
            <person name="Wilson J."/>
        </authorList>
    </citation>
    <scope>NUCLEOTIDE SEQUENCE</scope>
    <source>
        <strain evidence="11">AA19_3_7</strain>
        <tissue evidence="11">Leaf</tissue>
    </source>
</reference>
<dbReference type="GO" id="GO:0005886">
    <property type="term" value="C:plasma membrane"/>
    <property type="evidence" value="ECO:0007669"/>
    <property type="project" value="UniProtKB-SubCell"/>
</dbReference>
<evidence type="ECO:0000256" key="8">
    <source>
        <dbReference type="ARBA" id="ARBA00023136"/>
    </source>
</evidence>
<evidence type="ECO:0000256" key="6">
    <source>
        <dbReference type="ARBA" id="ARBA00022989"/>
    </source>
</evidence>
<evidence type="ECO:0000313" key="12">
    <source>
        <dbReference type="Proteomes" id="UP001206925"/>
    </source>
</evidence>
<evidence type="ECO:0000256" key="1">
    <source>
        <dbReference type="ARBA" id="ARBA00004162"/>
    </source>
</evidence>
<evidence type="ECO:0000256" key="7">
    <source>
        <dbReference type="ARBA" id="ARBA00023054"/>
    </source>
</evidence>
<gene>
    <name evidence="11" type="ORF">M8C21_033789</name>
</gene>
<keyword evidence="12" id="KW-1185">Reference proteome</keyword>
<evidence type="ECO:0000256" key="2">
    <source>
        <dbReference type="ARBA" id="ARBA00004389"/>
    </source>
</evidence>
<comment type="caution">
    <text evidence="11">The sequence shown here is derived from an EMBL/GenBank/DDBJ whole genome shotgun (WGS) entry which is preliminary data.</text>
</comment>
<sequence length="134" mass="16388">MVQSIQHGNKKRVDEMKIHHQMTDFKHTVDNAPEPEPYDDRPWKTIVRFERKWKHKMEHRLKTRLEEVEQIKRKITGRKAKVTRLKAELEHVRKNISSLEKELKDVNTKRSEAYRHAQDLEEQNKESVFIFIYW</sequence>
<proteinExistence type="inferred from homology"/>
<evidence type="ECO:0000256" key="4">
    <source>
        <dbReference type="ARBA" id="ARBA00022692"/>
    </source>
</evidence>
<evidence type="ECO:0000313" key="11">
    <source>
        <dbReference type="EMBL" id="KAI7728734.1"/>
    </source>
</evidence>
<feature type="coiled-coil region" evidence="10">
    <location>
        <begin position="54"/>
        <end position="123"/>
    </location>
</feature>
<keyword evidence="4" id="KW-0812">Transmembrane</keyword>
<comment type="similarity">
    <text evidence="9">Belongs to the plant Proton pump-interactor protein family.</text>
</comment>
<dbReference type="EMBL" id="JAMZMK010011157">
    <property type="protein sequence ID" value="KAI7728734.1"/>
    <property type="molecule type" value="Genomic_DNA"/>
</dbReference>
<dbReference type="PANTHER" id="PTHR32219">
    <property type="entry name" value="RNA-BINDING PROTEIN YLMH-RELATED"/>
    <property type="match status" value="1"/>
</dbReference>
<evidence type="ECO:0000256" key="9">
    <source>
        <dbReference type="ARBA" id="ARBA00038080"/>
    </source>
</evidence>
<keyword evidence="3" id="KW-1003">Cell membrane</keyword>
<dbReference type="AlphaFoldDB" id="A0AAD5BUY3"/>
<name>A0AAD5BUY3_AMBAR</name>
<keyword evidence="7 10" id="KW-0175">Coiled coil</keyword>
<accession>A0AAD5BUY3</accession>
<dbReference type="PANTHER" id="PTHR32219:SF24">
    <property type="entry name" value="PROTON PUMP-INTERACTOR"/>
    <property type="match status" value="1"/>
</dbReference>
<keyword evidence="5" id="KW-0256">Endoplasmic reticulum</keyword>
<organism evidence="11 12">
    <name type="scientific">Ambrosia artemisiifolia</name>
    <name type="common">Common ragweed</name>
    <dbReference type="NCBI Taxonomy" id="4212"/>
    <lineage>
        <taxon>Eukaryota</taxon>
        <taxon>Viridiplantae</taxon>
        <taxon>Streptophyta</taxon>
        <taxon>Embryophyta</taxon>
        <taxon>Tracheophyta</taxon>
        <taxon>Spermatophyta</taxon>
        <taxon>Magnoliopsida</taxon>
        <taxon>eudicotyledons</taxon>
        <taxon>Gunneridae</taxon>
        <taxon>Pentapetalae</taxon>
        <taxon>asterids</taxon>
        <taxon>campanulids</taxon>
        <taxon>Asterales</taxon>
        <taxon>Asteraceae</taxon>
        <taxon>Asteroideae</taxon>
        <taxon>Heliantheae alliance</taxon>
        <taxon>Heliantheae</taxon>
        <taxon>Ambrosia</taxon>
    </lineage>
</organism>
<keyword evidence="8" id="KW-0472">Membrane</keyword>
<dbReference type="InterPro" id="IPR055282">
    <property type="entry name" value="PPI1-4"/>
</dbReference>
<comment type="subcellular location">
    <subcellularLocation>
        <location evidence="1">Cell membrane</location>
        <topology evidence="1">Single-pass membrane protein</topology>
    </subcellularLocation>
    <subcellularLocation>
        <location evidence="2">Endoplasmic reticulum membrane</location>
        <topology evidence="2">Single-pass membrane protein</topology>
    </subcellularLocation>
</comment>
<evidence type="ECO:0000256" key="10">
    <source>
        <dbReference type="SAM" id="Coils"/>
    </source>
</evidence>
<dbReference type="Proteomes" id="UP001206925">
    <property type="component" value="Unassembled WGS sequence"/>
</dbReference>
<evidence type="ECO:0000256" key="5">
    <source>
        <dbReference type="ARBA" id="ARBA00022824"/>
    </source>
</evidence>